<evidence type="ECO:0000256" key="1">
    <source>
        <dbReference type="ARBA" id="ARBA00004651"/>
    </source>
</evidence>
<evidence type="ECO:0000256" key="5">
    <source>
        <dbReference type="ARBA" id="ARBA00022989"/>
    </source>
</evidence>
<keyword evidence="5 7" id="KW-1133">Transmembrane helix</keyword>
<evidence type="ECO:0000256" key="4">
    <source>
        <dbReference type="ARBA" id="ARBA00022692"/>
    </source>
</evidence>
<evidence type="ECO:0000313" key="10">
    <source>
        <dbReference type="Proteomes" id="UP000619260"/>
    </source>
</evidence>
<dbReference type="PANTHER" id="PTHR23517">
    <property type="entry name" value="RESISTANCE PROTEIN MDTM, PUTATIVE-RELATED-RELATED"/>
    <property type="match status" value="1"/>
</dbReference>
<dbReference type="Gene3D" id="1.20.1250.20">
    <property type="entry name" value="MFS general substrate transporter like domains"/>
    <property type="match status" value="1"/>
</dbReference>
<evidence type="ECO:0000259" key="8">
    <source>
        <dbReference type="PROSITE" id="PS50850"/>
    </source>
</evidence>
<evidence type="ECO:0000313" key="9">
    <source>
        <dbReference type="EMBL" id="GIJ49293.1"/>
    </source>
</evidence>
<evidence type="ECO:0000256" key="6">
    <source>
        <dbReference type="ARBA" id="ARBA00023136"/>
    </source>
</evidence>
<keyword evidence="3" id="KW-1003">Cell membrane</keyword>
<dbReference type="RefSeq" id="WP_203902757.1">
    <property type="nucleotide sequence ID" value="NZ_BOPF01000025.1"/>
</dbReference>
<dbReference type="Pfam" id="PF07690">
    <property type="entry name" value="MFS_1"/>
    <property type="match status" value="1"/>
</dbReference>
<dbReference type="InterPro" id="IPR011701">
    <property type="entry name" value="MFS"/>
</dbReference>
<sequence>MRAVLRQLSPAGRLLIVNQFGIVFGFFLVLPFLATYLREELGLAAAVVGTVIGLRTLSQQGLFLVGGALADHWGPQRVIVLGCALRVLGFGALAATRSLPWIVAGTMVIGVAGALFSPASTTYLSHESPGRRAENFALYQFAGNAGALLGPLVGALLLAVDFRLVCGAAAAVFGALSVAQVLLLPYRAPQARGDGVLRSLWQVVRNRRFLVFALAGSVYFTLWNQLYLALPLEVERVTGRPDAVSAVFLVSTVVGIVFGVRLTVACRRRWSAGRSMATGLLLMGGGFVPAAVAAPFLATAAGPLDLAVAARAGAPVLAGTAVFSVGAAIANPFMMELIPTVGSERLVGTYFGWFNLFSSLAAAGASAAVGALIDLPGAALRCTPFALLVLLSTAGGAVIAVLQQRGRLESA</sequence>
<feature type="transmembrane region" description="Helical" evidence="7">
    <location>
        <begin position="207"/>
        <end position="223"/>
    </location>
</feature>
<dbReference type="GO" id="GO:0005886">
    <property type="term" value="C:plasma membrane"/>
    <property type="evidence" value="ECO:0007669"/>
    <property type="project" value="UniProtKB-SubCell"/>
</dbReference>
<dbReference type="GO" id="GO:0022857">
    <property type="term" value="F:transmembrane transporter activity"/>
    <property type="evidence" value="ECO:0007669"/>
    <property type="project" value="InterPro"/>
</dbReference>
<feature type="transmembrane region" description="Helical" evidence="7">
    <location>
        <begin position="243"/>
        <end position="264"/>
    </location>
</feature>
<comment type="caution">
    <text evidence="9">The sequence shown here is derived from an EMBL/GenBank/DDBJ whole genome shotgun (WGS) entry which is preliminary data.</text>
</comment>
<feature type="transmembrane region" description="Helical" evidence="7">
    <location>
        <begin position="162"/>
        <end position="186"/>
    </location>
</feature>
<proteinExistence type="predicted"/>
<dbReference type="AlphaFoldDB" id="A0A8J3YRX4"/>
<dbReference type="PANTHER" id="PTHR23517:SF2">
    <property type="entry name" value="MULTIDRUG RESISTANCE PROTEIN MDTH"/>
    <property type="match status" value="1"/>
</dbReference>
<feature type="domain" description="Major facilitator superfamily (MFS) profile" evidence="8">
    <location>
        <begin position="11"/>
        <end position="407"/>
    </location>
</feature>
<dbReference type="PROSITE" id="PS50850">
    <property type="entry name" value="MFS"/>
    <property type="match status" value="1"/>
</dbReference>
<dbReference type="InterPro" id="IPR020846">
    <property type="entry name" value="MFS_dom"/>
</dbReference>
<feature type="transmembrane region" description="Helical" evidence="7">
    <location>
        <begin position="385"/>
        <end position="402"/>
    </location>
</feature>
<dbReference type="InterPro" id="IPR050171">
    <property type="entry name" value="MFS_Transporters"/>
</dbReference>
<dbReference type="SUPFAM" id="SSF103473">
    <property type="entry name" value="MFS general substrate transporter"/>
    <property type="match status" value="1"/>
</dbReference>
<protein>
    <submittedName>
        <fullName evidence="9">MFS transporter</fullName>
    </submittedName>
</protein>
<keyword evidence="4 7" id="KW-0812">Transmembrane</keyword>
<evidence type="ECO:0000256" key="2">
    <source>
        <dbReference type="ARBA" id="ARBA00022448"/>
    </source>
</evidence>
<keyword evidence="6 7" id="KW-0472">Membrane</keyword>
<feature type="transmembrane region" description="Helical" evidence="7">
    <location>
        <begin position="350"/>
        <end position="373"/>
    </location>
</feature>
<feature type="transmembrane region" description="Helical" evidence="7">
    <location>
        <begin position="43"/>
        <end position="66"/>
    </location>
</feature>
<dbReference type="EMBL" id="BOPF01000025">
    <property type="protein sequence ID" value="GIJ49293.1"/>
    <property type="molecule type" value="Genomic_DNA"/>
</dbReference>
<dbReference type="Proteomes" id="UP000619260">
    <property type="component" value="Unassembled WGS sequence"/>
</dbReference>
<feature type="transmembrane region" description="Helical" evidence="7">
    <location>
        <begin position="276"/>
        <end position="297"/>
    </location>
</feature>
<name>A0A8J3YRX4_9ACTN</name>
<feature type="transmembrane region" description="Helical" evidence="7">
    <location>
        <begin position="12"/>
        <end position="37"/>
    </location>
</feature>
<reference evidence="9" key="1">
    <citation type="submission" date="2021-01" db="EMBL/GenBank/DDBJ databases">
        <title>Whole genome shotgun sequence of Virgisporangium aliadipatigenens NBRC 105644.</title>
        <authorList>
            <person name="Komaki H."/>
            <person name="Tamura T."/>
        </authorList>
    </citation>
    <scope>NUCLEOTIDE SEQUENCE</scope>
    <source>
        <strain evidence="9">NBRC 105644</strain>
    </source>
</reference>
<evidence type="ECO:0000256" key="3">
    <source>
        <dbReference type="ARBA" id="ARBA00022475"/>
    </source>
</evidence>
<evidence type="ECO:0000256" key="7">
    <source>
        <dbReference type="SAM" id="Phobius"/>
    </source>
</evidence>
<keyword evidence="10" id="KW-1185">Reference proteome</keyword>
<dbReference type="InterPro" id="IPR036259">
    <property type="entry name" value="MFS_trans_sf"/>
</dbReference>
<feature type="transmembrane region" description="Helical" evidence="7">
    <location>
        <begin position="317"/>
        <end position="338"/>
    </location>
</feature>
<comment type="subcellular location">
    <subcellularLocation>
        <location evidence="1">Cell membrane</location>
        <topology evidence="1">Multi-pass membrane protein</topology>
    </subcellularLocation>
</comment>
<feature type="transmembrane region" description="Helical" evidence="7">
    <location>
        <begin position="136"/>
        <end position="156"/>
    </location>
</feature>
<keyword evidence="2" id="KW-0813">Transport</keyword>
<gene>
    <name evidence="9" type="ORF">Val02_61790</name>
</gene>
<feature type="transmembrane region" description="Helical" evidence="7">
    <location>
        <begin position="101"/>
        <end position="124"/>
    </location>
</feature>
<accession>A0A8J3YRX4</accession>
<organism evidence="9 10">
    <name type="scientific">Virgisporangium aliadipatigenens</name>
    <dbReference type="NCBI Taxonomy" id="741659"/>
    <lineage>
        <taxon>Bacteria</taxon>
        <taxon>Bacillati</taxon>
        <taxon>Actinomycetota</taxon>
        <taxon>Actinomycetes</taxon>
        <taxon>Micromonosporales</taxon>
        <taxon>Micromonosporaceae</taxon>
        <taxon>Virgisporangium</taxon>
    </lineage>
</organism>